<keyword evidence="3" id="KW-1133">Transmembrane helix</keyword>
<dbReference type="AlphaFoldDB" id="A0A0F9PJ51"/>
<accession>A0A0F9PJ51</accession>
<evidence type="ECO:0000256" key="2">
    <source>
        <dbReference type="ARBA" id="ARBA00023315"/>
    </source>
</evidence>
<dbReference type="InterPro" id="IPR013747">
    <property type="entry name" value="ACP_syn_III_C"/>
</dbReference>
<evidence type="ECO:0000259" key="4">
    <source>
        <dbReference type="Pfam" id="PF08541"/>
    </source>
</evidence>
<feature type="domain" description="Beta-ketoacyl-[acyl-carrier-protein] synthase III C-terminal" evidence="4">
    <location>
        <begin position="205"/>
        <end position="291"/>
    </location>
</feature>
<feature type="transmembrane region" description="Helical" evidence="3">
    <location>
        <begin position="275"/>
        <end position="292"/>
    </location>
</feature>
<protein>
    <recommendedName>
        <fullName evidence="4">Beta-ketoacyl-[acyl-carrier-protein] synthase III C-terminal domain-containing protein</fullName>
    </recommendedName>
</protein>
<dbReference type="Gene3D" id="3.40.47.10">
    <property type="match status" value="2"/>
</dbReference>
<keyword evidence="1" id="KW-0808">Transferase</keyword>
<dbReference type="PANTHER" id="PTHR34069:SF2">
    <property type="entry name" value="BETA-KETOACYL-[ACYL-CARRIER-PROTEIN] SYNTHASE III"/>
    <property type="match status" value="1"/>
</dbReference>
<evidence type="ECO:0000256" key="1">
    <source>
        <dbReference type="ARBA" id="ARBA00022679"/>
    </source>
</evidence>
<dbReference type="SUPFAM" id="SSF53901">
    <property type="entry name" value="Thiolase-like"/>
    <property type="match status" value="1"/>
</dbReference>
<dbReference type="PANTHER" id="PTHR34069">
    <property type="entry name" value="3-OXOACYL-[ACYL-CARRIER-PROTEIN] SYNTHASE 3"/>
    <property type="match status" value="1"/>
</dbReference>
<reference evidence="5" key="1">
    <citation type="journal article" date="2015" name="Nature">
        <title>Complex archaea that bridge the gap between prokaryotes and eukaryotes.</title>
        <authorList>
            <person name="Spang A."/>
            <person name="Saw J.H."/>
            <person name="Jorgensen S.L."/>
            <person name="Zaremba-Niedzwiedzka K."/>
            <person name="Martijn J."/>
            <person name="Lind A.E."/>
            <person name="van Eijk R."/>
            <person name="Schleper C."/>
            <person name="Guy L."/>
            <person name="Ettema T.J."/>
        </authorList>
    </citation>
    <scope>NUCLEOTIDE SEQUENCE</scope>
</reference>
<dbReference type="EMBL" id="LAZR01002299">
    <property type="protein sequence ID" value="KKN31835.1"/>
    <property type="molecule type" value="Genomic_DNA"/>
</dbReference>
<keyword evidence="2" id="KW-0012">Acyltransferase</keyword>
<keyword evidence="3" id="KW-0812">Transmembrane</keyword>
<gene>
    <name evidence="5" type="ORF">LCGC14_0819960</name>
</gene>
<dbReference type="GO" id="GO:0044550">
    <property type="term" value="P:secondary metabolite biosynthetic process"/>
    <property type="evidence" value="ECO:0007669"/>
    <property type="project" value="TreeGrafter"/>
</dbReference>
<name>A0A0F9PJ51_9ZZZZ</name>
<dbReference type="Pfam" id="PF08541">
    <property type="entry name" value="ACP_syn_III_C"/>
    <property type="match status" value="1"/>
</dbReference>
<comment type="caution">
    <text evidence="5">The sequence shown here is derived from an EMBL/GenBank/DDBJ whole genome shotgun (WGS) entry which is preliminary data.</text>
</comment>
<evidence type="ECO:0000256" key="3">
    <source>
        <dbReference type="SAM" id="Phobius"/>
    </source>
</evidence>
<proteinExistence type="predicted"/>
<dbReference type="InterPro" id="IPR016039">
    <property type="entry name" value="Thiolase-like"/>
</dbReference>
<dbReference type="GO" id="GO:0016746">
    <property type="term" value="F:acyltransferase activity"/>
    <property type="evidence" value="ECO:0007669"/>
    <property type="project" value="UniProtKB-KW"/>
</dbReference>
<evidence type="ECO:0000313" key="5">
    <source>
        <dbReference type="EMBL" id="KKN31835.1"/>
    </source>
</evidence>
<sequence length="293" mass="32916">MKKIRIESIGVSYPRKKFWKIGSLSHAVRAGLSCLKNSNYHPMDVQVLINSGIYRDRHYAEPAFSTFIQKKLGINTEFQGRRTLSFDLQNGGCGMLNGIHVLINLILSGRIYSGMVISSEANADKKPDPNYQYINSGAAVMLDLSPNSKIGFGNFVFKSFEKYIHLYSSFVSLTQKYGRLFIEKKKGLEDAYLACVQPVIKELLDIENLSADDISFVIPSQISEYFLNKLPENIYFSAEKIINLTHKYADTLTTSVFLSLKHLLDKKVIKPGQKVILLTVGAGITIGASIYYF</sequence>
<organism evidence="5">
    <name type="scientific">marine sediment metagenome</name>
    <dbReference type="NCBI Taxonomy" id="412755"/>
    <lineage>
        <taxon>unclassified sequences</taxon>
        <taxon>metagenomes</taxon>
        <taxon>ecological metagenomes</taxon>
    </lineage>
</organism>
<keyword evidence="3" id="KW-0472">Membrane</keyword>